<dbReference type="InterPro" id="IPR002110">
    <property type="entry name" value="Ankyrin_rpt"/>
</dbReference>
<accession>A0A1L0B3Y9</accession>
<dbReference type="OrthoDB" id="823504at2759"/>
<feature type="region of interest" description="Disordered" evidence="4">
    <location>
        <begin position="187"/>
        <end position="206"/>
    </location>
</feature>
<keyword evidence="6" id="KW-1185">Reference proteome</keyword>
<dbReference type="PROSITE" id="PS50297">
    <property type="entry name" value="ANK_REP_REGION"/>
    <property type="match status" value="2"/>
</dbReference>
<evidence type="ECO:0000256" key="1">
    <source>
        <dbReference type="ARBA" id="ARBA00022737"/>
    </source>
</evidence>
<feature type="region of interest" description="Disordered" evidence="4">
    <location>
        <begin position="281"/>
        <end position="333"/>
    </location>
</feature>
<feature type="repeat" description="ANK" evidence="3">
    <location>
        <begin position="81"/>
        <end position="113"/>
    </location>
</feature>
<organism evidence="5 6">
    <name type="scientific">Hanseniaspora guilliermondii</name>
    <dbReference type="NCBI Taxonomy" id="56406"/>
    <lineage>
        <taxon>Eukaryota</taxon>
        <taxon>Fungi</taxon>
        <taxon>Dikarya</taxon>
        <taxon>Ascomycota</taxon>
        <taxon>Saccharomycotina</taxon>
        <taxon>Saccharomycetes</taxon>
        <taxon>Saccharomycodales</taxon>
        <taxon>Saccharomycodaceae</taxon>
        <taxon>Hanseniaspora</taxon>
    </lineage>
</organism>
<dbReference type="Proteomes" id="UP000183365">
    <property type="component" value="Unassembled WGS sequence"/>
</dbReference>
<dbReference type="Pfam" id="PF12796">
    <property type="entry name" value="Ank_2"/>
    <property type="match status" value="1"/>
</dbReference>
<keyword evidence="1" id="KW-0677">Repeat</keyword>
<reference evidence="6" key="1">
    <citation type="submission" date="2016-11" db="EMBL/GenBank/DDBJ databases">
        <authorList>
            <person name="Guldener U."/>
        </authorList>
    </citation>
    <scope>NUCLEOTIDE SEQUENCE [LARGE SCALE GENOMIC DNA]</scope>
</reference>
<protein>
    <submittedName>
        <fullName evidence="5">Uncharacterized protein</fullName>
    </submittedName>
</protein>
<sequence length="351" mass="39314">MGCDSNNNIRKDFEGNSAIHLSITKGDEQTCHLLLQHFPATIEFKDSNGNTPLLLACKHGHYKILNLLLSCSANIRARNLDDDSALHMALQHGNLDCCKILLKSGLDNNIMNKAGYKPSDVAFTFEIQKRYLDFVNELEVDNTDVYTIDTHLGHEGLKLTNEISNYKSKATLPDIYTTITHKNSSNLTENNKYQESSGSQKTSGFIKKPPELIYNSKSMESFGPNPNRDNNFNALKINTNNVRSFDDLEEEEDGTVATPLLSGNRSNVIFNYNANQSKNSLIRESSHDSLDKISENSRESKESDEFSSGISVDSKQDSTLNKDEEELKNSGNFKRQSILATVPISKVRYTD</sequence>
<evidence type="ECO:0000313" key="6">
    <source>
        <dbReference type="Proteomes" id="UP000183365"/>
    </source>
</evidence>
<evidence type="ECO:0000313" key="5">
    <source>
        <dbReference type="EMBL" id="SGZ41232.1"/>
    </source>
</evidence>
<dbReference type="PANTHER" id="PTHR24198:SF165">
    <property type="entry name" value="ANKYRIN REPEAT-CONTAINING PROTEIN-RELATED"/>
    <property type="match status" value="1"/>
</dbReference>
<feature type="compositionally biased region" description="Basic and acidic residues" evidence="4">
    <location>
        <begin position="314"/>
        <end position="328"/>
    </location>
</feature>
<dbReference type="Gene3D" id="1.25.40.20">
    <property type="entry name" value="Ankyrin repeat-containing domain"/>
    <property type="match status" value="1"/>
</dbReference>
<dbReference type="EMBL" id="FQNF01000087">
    <property type="protein sequence ID" value="SGZ41232.1"/>
    <property type="molecule type" value="Genomic_DNA"/>
</dbReference>
<dbReference type="PROSITE" id="PS50088">
    <property type="entry name" value="ANK_REPEAT"/>
    <property type="match status" value="2"/>
</dbReference>
<evidence type="ECO:0000256" key="2">
    <source>
        <dbReference type="ARBA" id="ARBA00023043"/>
    </source>
</evidence>
<name>A0A1L0B3Y9_9ASCO</name>
<gene>
    <name evidence="5" type="ORF">HGUI_03432</name>
</gene>
<dbReference type="InterPro" id="IPR036770">
    <property type="entry name" value="Ankyrin_rpt-contain_sf"/>
</dbReference>
<feature type="compositionally biased region" description="Basic and acidic residues" evidence="4">
    <location>
        <begin position="284"/>
        <end position="304"/>
    </location>
</feature>
<dbReference type="VEuPathDB" id="FungiDB:HGUI_03432"/>
<keyword evidence="2 3" id="KW-0040">ANK repeat</keyword>
<dbReference type="SUPFAM" id="SSF48403">
    <property type="entry name" value="Ankyrin repeat"/>
    <property type="match status" value="1"/>
</dbReference>
<dbReference type="PANTHER" id="PTHR24198">
    <property type="entry name" value="ANKYRIN REPEAT AND PROTEIN KINASE DOMAIN-CONTAINING PROTEIN"/>
    <property type="match status" value="1"/>
</dbReference>
<feature type="repeat" description="ANK" evidence="3">
    <location>
        <begin position="48"/>
        <end position="80"/>
    </location>
</feature>
<dbReference type="AlphaFoldDB" id="A0A1L0B3Y9"/>
<proteinExistence type="predicted"/>
<dbReference type="SMART" id="SM00248">
    <property type="entry name" value="ANK"/>
    <property type="match status" value="3"/>
</dbReference>
<evidence type="ECO:0000256" key="4">
    <source>
        <dbReference type="SAM" id="MobiDB-lite"/>
    </source>
</evidence>
<feature type="compositionally biased region" description="Polar residues" evidence="4">
    <location>
        <begin position="187"/>
        <end position="203"/>
    </location>
</feature>
<evidence type="ECO:0000256" key="3">
    <source>
        <dbReference type="PROSITE-ProRule" id="PRU00023"/>
    </source>
</evidence>